<gene>
    <name evidence="1" type="ORF">SDC9_38883</name>
</gene>
<name>A0A644VNK6_9ZZZZ</name>
<sequence>MKMSKHITYIVLFIWLGFLSACRNEEADIFSASPAERLNKAIGDYQTVLTNAENGWEMDYFANENSPGYTLLVKFNKSGNAVLAARNELTTNGAYEQDSCLFDIIGDNGPVLTFNTFSKILHVFSNPENPDGYGLEGDYEFVIVKAHPDTVWMRGKKYGAEILLRKMPLSVQWQQFVNDRSEFKSLLFSEKAPVLTMKIDKTNYTFSSGYSGVFSAKRTGANAVAFDVPFIVTQDGIRFYQEIEIDGVKLRTFKLNEAKNGLVSVESPVYTLSGADDLATFFTGDANTVWDFIPSGFSVGLNQHYQTIIQSVQTLYGADNASLSLKYNTIRRSFVLSLSYTIGTTITEGLLDLNVNASNKDMLTISYKGVGNVNGLQFYNEVEELDDFISAISSAFTLSTAAKINPQQIKFTKTTNQQVYFAIRPR</sequence>
<evidence type="ECO:0000313" key="1">
    <source>
        <dbReference type="EMBL" id="MPL92770.1"/>
    </source>
</evidence>
<dbReference type="InterPro" id="IPR025396">
    <property type="entry name" value="DUF4302"/>
</dbReference>
<proteinExistence type="predicted"/>
<evidence type="ECO:0008006" key="2">
    <source>
        <dbReference type="Google" id="ProtNLM"/>
    </source>
</evidence>
<accession>A0A644VNK6</accession>
<dbReference type="Pfam" id="PF14135">
    <property type="entry name" value="DUF4302"/>
    <property type="match status" value="1"/>
</dbReference>
<protein>
    <recommendedName>
        <fullName evidence="2">DUF4302 domain-containing protein</fullName>
    </recommendedName>
</protein>
<reference evidence="1" key="1">
    <citation type="submission" date="2019-08" db="EMBL/GenBank/DDBJ databases">
        <authorList>
            <person name="Kucharzyk K."/>
            <person name="Murdoch R.W."/>
            <person name="Higgins S."/>
            <person name="Loffler F."/>
        </authorList>
    </citation>
    <scope>NUCLEOTIDE SEQUENCE</scope>
</reference>
<dbReference type="EMBL" id="VSSQ01000369">
    <property type="protein sequence ID" value="MPL92770.1"/>
    <property type="molecule type" value="Genomic_DNA"/>
</dbReference>
<organism evidence="1">
    <name type="scientific">bioreactor metagenome</name>
    <dbReference type="NCBI Taxonomy" id="1076179"/>
    <lineage>
        <taxon>unclassified sequences</taxon>
        <taxon>metagenomes</taxon>
        <taxon>ecological metagenomes</taxon>
    </lineage>
</organism>
<dbReference type="PROSITE" id="PS51257">
    <property type="entry name" value="PROKAR_LIPOPROTEIN"/>
    <property type="match status" value="1"/>
</dbReference>
<dbReference type="AlphaFoldDB" id="A0A644VNK6"/>
<comment type="caution">
    <text evidence="1">The sequence shown here is derived from an EMBL/GenBank/DDBJ whole genome shotgun (WGS) entry which is preliminary data.</text>
</comment>